<dbReference type="Gene3D" id="3.40.50.300">
    <property type="entry name" value="P-loop containing nucleotide triphosphate hydrolases"/>
    <property type="match status" value="1"/>
</dbReference>
<keyword evidence="2" id="KW-0813">Transport</keyword>
<dbReference type="InterPro" id="IPR027417">
    <property type="entry name" value="P-loop_NTPase"/>
</dbReference>
<dbReference type="PANTHER" id="PTHR42734">
    <property type="entry name" value="METAL TRANSPORT SYSTEM ATP-BINDING PROTEIN TM_0124-RELATED"/>
    <property type="match status" value="1"/>
</dbReference>
<accession>A0ABU8MI33</accession>
<dbReference type="CDD" id="cd03235">
    <property type="entry name" value="ABC_Metallic_Cations"/>
    <property type="match status" value="1"/>
</dbReference>
<dbReference type="SMART" id="SM00382">
    <property type="entry name" value="AAA"/>
    <property type="match status" value="1"/>
</dbReference>
<dbReference type="InterPro" id="IPR003439">
    <property type="entry name" value="ABC_transporter-like_ATP-bd"/>
</dbReference>
<evidence type="ECO:0000259" key="5">
    <source>
        <dbReference type="PROSITE" id="PS50893"/>
    </source>
</evidence>
<evidence type="ECO:0000256" key="4">
    <source>
        <dbReference type="ARBA" id="ARBA00022840"/>
    </source>
</evidence>
<dbReference type="InterPro" id="IPR050153">
    <property type="entry name" value="Metal_Ion_Import_ABC"/>
</dbReference>
<dbReference type="PROSITE" id="PS00211">
    <property type="entry name" value="ABC_TRANSPORTER_1"/>
    <property type="match status" value="1"/>
</dbReference>
<dbReference type="Proteomes" id="UP001385809">
    <property type="component" value="Unassembled WGS sequence"/>
</dbReference>
<organism evidence="6 7">
    <name type="scientific">Actinomycetospora aurantiaca</name>
    <dbReference type="NCBI Taxonomy" id="3129233"/>
    <lineage>
        <taxon>Bacteria</taxon>
        <taxon>Bacillati</taxon>
        <taxon>Actinomycetota</taxon>
        <taxon>Actinomycetes</taxon>
        <taxon>Pseudonocardiales</taxon>
        <taxon>Pseudonocardiaceae</taxon>
        <taxon>Actinomycetospora</taxon>
    </lineage>
</organism>
<proteinExistence type="inferred from homology"/>
<evidence type="ECO:0000256" key="3">
    <source>
        <dbReference type="ARBA" id="ARBA00022741"/>
    </source>
</evidence>
<evidence type="ECO:0000256" key="1">
    <source>
        <dbReference type="ARBA" id="ARBA00005417"/>
    </source>
</evidence>
<gene>
    <name evidence="6" type="ORF">WCD74_04250</name>
</gene>
<dbReference type="EMBL" id="JBBEGN010000001">
    <property type="protein sequence ID" value="MEJ2866964.1"/>
    <property type="molecule type" value="Genomic_DNA"/>
</dbReference>
<keyword evidence="3" id="KW-0547">Nucleotide-binding</keyword>
<keyword evidence="4 6" id="KW-0067">ATP-binding</keyword>
<keyword evidence="7" id="KW-1185">Reference proteome</keyword>
<dbReference type="InterPro" id="IPR003593">
    <property type="entry name" value="AAA+_ATPase"/>
</dbReference>
<comment type="similarity">
    <text evidence="1">Belongs to the ABC transporter superfamily.</text>
</comment>
<protein>
    <submittedName>
        <fullName evidence="6">Metal ABC transporter ATP-binding protein</fullName>
    </submittedName>
</protein>
<dbReference type="GO" id="GO:0005524">
    <property type="term" value="F:ATP binding"/>
    <property type="evidence" value="ECO:0007669"/>
    <property type="project" value="UniProtKB-KW"/>
</dbReference>
<evidence type="ECO:0000313" key="6">
    <source>
        <dbReference type="EMBL" id="MEJ2866964.1"/>
    </source>
</evidence>
<evidence type="ECO:0000313" key="7">
    <source>
        <dbReference type="Proteomes" id="UP001385809"/>
    </source>
</evidence>
<dbReference type="SUPFAM" id="SSF52540">
    <property type="entry name" value="P-loop containing nucleoside triphosphate hydrolases"/>
    <property type="match status" value="1"/>
</dbReference>
<dbReference type="PROSITE" id="PS50893">
    <property type="entry name" value="ABC_TRANSPORTER_2"/>
    <property type="match status" value="1"/>
</dbReference>
<dbReference type="Pfam" id="PF00005">
    <property type="entry name" value="ABC_tran"/>
    <property type="match status" value="1"/>
</dbReference>
<sequence>MTAGDQPVLRIRDLSVRYGEVLALDGVDLDLSAGTLGALLGVNGSGKSTLFNAVMGLVRPQQGEVRVLDGPSDRARRAGRIAYMPQVSAVDWTFPVLVRDVVTMGRYGRMGFRRRASRADRAAVDEALERVDLADLADRQIGALSGGQRQRVFLARALAQQASLLLLDEPFAGVDARSQATISSLLRELRTEGATLLVATHDLAGVGRLCDRAVLLQQRVLAAGPPEEVLTPEVLSRVFGFVTDETRSA</sequence>
<name>A0ABU8MI33_9PSEU</name>
<reference evidence="6 7" key="1">
    <citation type="submission" date="2024-03" db="EMBL/GenBank/DDBJ databases">
        <title>Actinomycetospora sp. OC33-EN08, a novel actinomycete isolated from wild orchid (Aerides multiflora).</title>
        <authorList>
            <person name="Suriyachadkun C."/>
        </authorList>
    </citation>
    <scope>NUCLEOTIDE SEQUENCE [LARGE SCALE GENOMIC DNA]</scope>
    <source>
        <strain evidence="6 7">OC33-EN08</strain>
    </source>
</reference>
<dbReference type="PANTHER" id="PTHR42734:SF5">
    <property type="entry name" value="IRON TRANSPORT SYSTEM ATP-BINDING PROTEIN HI_0361-RELATED"/>
    <property type="match status" value="1"/>
</dbReference>
<dbReference type="RefSeq" id="WP_337693570.1">
    <property type="nucleotide sequence ID" value="NZ_JBBEGN010000001.1"/>
</dbReference>
<comment type="caution">
    <text evidence="6">The sequence shown here is derived from an EMBL/GenBank/DDBJ whole genome shotgun (WGS) entry which is preliminary data.</text>
</comment>
<evidence type="ECO:0000256" key="2">
    <source>
        <dbReference type="ARBA" id="ARBA00022448"/>
    </source>
</evidence>
<feature type="domain" description="ABC transporter" evidence="5">
    <location>
        <begin position="9"/>
        <end position="242"/>
    </location>
</feature>
<dbReference type="InterPro" id="IPR017871">
    <property type="entry name" value="ABC_transporter-like_CS"/>
</dbReference>